<keyword evidence="2" id="KW-0378">Hydrolase</keyword>
<proteinExistence type="predicted"/>
<protein>
    <submittedName>
        <fullName evidence="2">MBL fold metallo-hydrolase</fullName>
    </submittedName>
</protein>
<feature type="domain" description="Metallo-beta-lactamase" evidence="1">
    <location>
        <begin position="38"/>
        <end position="250"/>
    </location>
</feature>
<comment type="caution">
    <text evidence="2">The sequence shown here is derived from an EMBL/GenBank/DDBJ whole genome shotgun (WGS) entry which is preliminary data.</text>
</comment>
<dbReference type="InterPro" id="IPR001279">
    <property type="entry name" value="Metallo-B-lactamas"/>
</dbReference>
<dbReference type="Pfam" id="PF00753">
    <property type="entry name" value="Lactamase_B"/>
    <property type="match status" value="1"/>
</dbReference>
<organism evidence="2 3">
    <name type="scientific">Streptomyces canus</name>
    <dbReference type="NCBI Taxonomy" id="58343"/>
    <lineage>
        <taxon>Bacteria</taxon>
        <taxon>Bacillati</taxon>
        <taxon>Actinomycetota</taxon>
        <taxon>Actinomycetes</taxon>
        <taxon>Kitasatosporales</taxon>
        <taxon>Streptomycetaceae</taxon>
        <taxon>Streptomyces</taxon>
        <taxon>Streptomyces aurantiacus group</taxon>
    </lineage>
</organism>
<dbReference type="GO" id="GO:0016787">
    <property type="term" value="F:hydrolase activity"/>
    <property type="evidence" value="ECO:0007669"/>
    <property type="project" value="UniProtKB-KW"/>
</dbReference>
<dbReference type="Gene3D" id="3.60.15.10">
    <property type="entry name" value="Ribonuclease Z/Hydroxyacylglutathione hydrolase-like"/>
    <property type="match status" value="1"/>
</dbReference>
<evidence type="ECO:0000313" key="2">
    <source>
        <dbReference type="EMBL" id="KUN59339.1"/>
    </source>
</evidence>
<dbReference type="RefSeq" id="WP_059210171.1">
    <property type="nucleotide sequence ID" value="NZ_KQ948672.1"/>
</dbReference>
<name>A0A117QXH7_9ACTN</name>
<dbReference type="AlphaFoldDB" id="A0A117QXH7"/>
<dbReference type="Proteomes" id="UP000053669">
    <property type="component" value="Unassembled WGS sequence"/>
</dbReference>
<dbReference type="InterPro" id="IPR036866">
    <property type="entry name" value="RibonucZ/Hydroxyglut_hydro"/>
</dbReference>
<evidence type="ECO:0000313" key="3">
    <source>
        <dbReference type="Proteomes" id="UP000053669"/>
    </source>
</evidence>
<dbReference type="EMBL" id="LMWU01000050">
    <property type="protein sequence ID" value="KUN59339.1"/>
    <property type="molecule type" value="Genomic_DNA"/>
</dbReference>
<gene>
    <name evidence="2" type="ORF">AQJ46_39550</name>
</gene>
<dbReference type="SMART" id="SM00849">
    <property type="entry name" value="Lactamase_B"/>
    <property type="match status" value="1"/>
</dbReference>
<sequence>MAPPLLEQPDDWTEPGAHPVVDHVYRIPLTLPLDGLAAVNVYLIEDDDGLVLIDSGWAGPDTEKALTEAVQSLGHRLDDIRQIIVTHAHWDHYTQALALRESIGSRVRVGWEERHTIEGFDLEDGVWPRQVELLRECGAPELAALIAAVPVEQSDRDMPFGPPDEWLRDGERIDLARRRLDIRATPGHTRGHVVVGDPTDGLLFSGDHVLPHITPSLGFERSPERYPLRSYLASLRLTRQLPDALLLPAHGPVTRSVHTRVDQLIAHHEERLDEVLRQVAAGADTAHAVARAMPWTRRRSGLDELPPVHRMTAVLEIDAHLDVLAQLGAVSPQRVDGVRRFTSAA</sequence>
<accession>A0A117QXH7</accession>
<dbReference type="PANTHER" id="PTHR23131:SF4">
    <property type="entry name" value="METALLO-BETA-LACTAMASE SUPERFAMILY POTEIN"/>
    <property type="match status" value="1"/>
</dbReference>
<reference evidence="2 3" key="1">
    <citation type="submission" date="2015-10" db="EMBL/GenBank/DDBJ databases">
        <title>Draft genome sequence of Streptomyces canus DSM 40017, type strain for the species Streptomyces canus.</title>
        <authorList>
            <person name="Ruckert C."/>
            <person name="Winkler A."/>
            <person name="Kalinowski J."/>
            <person name="Kampfer P."/>
            <person name="Glaeser S."/>
        </authorList>
    </citation>
    <scope>NUCLEOTIDE SEQUENCE [LARGE SCALE GENOMIC DNA]</scope>
    <source>
        <strain evidence="2 3">DSM 40017</strain>
    </source>
</reference>
<dbReference type="SUPFAM" id="SSF56281">
    <property type="entry name" value="Metallo-hydrolase/oxidoreductase"/>
    <property type="match status" value="1"/>
</dbReference>
<dbReference type="InterPro" id="IPR050662">
    <property type="entry name" value="Sec-metab_biosynth-thioest"/>
</dbReference>
<evidence type="ECO:0000259" key="1">
    <source>
        <dbReference type="SMART" id="SM00849"/>
    </source>
</evidence>
<dbReference type="STRING" id="58343.AQJ46_39550"/>
<dbReference type="PANTHER" id="PTHR23131">
    <property type="entry name" value="ENDORIBONUCLEASE LACTB2"/>
    <property type="match status" value="1"/>
</dbReference>